<dbReference type="HOGENOM" id="CLU_2456976_0_0_1"/>
<dbReference type="AlphaFoldDB" id="K1QFL7"/>
<dbReference type="SUPFAM" id="SSF49785">
    <property type="entry name" value="Galactose-binding domain-like"/>
    <property type="match status" value="1"/>
</dbReference>
<accession>K1QFL7</accession>
<protein>
    <submittedName>
        <fullName evidence="1">Uncharacterized protein</fullName>
    </submittedName>
</protein>
<sequence length="95" mass="10447">MNSAFLSVNVALNKPAYQQYPFSQSDDLFDASNAVDGRKSDLSHSGGQCAVSDWGQTAIWWMDMNSIHSIHHITIYFGTSNYGIVTVIMCLGNVV</sequence>
<evidence type="ECO:0000313" key="1">
    <source>
        <dbReference type="EMBL" id="EKC27625.1"/>
    </source>
</evidence>
<proteinExistence type="predicted"/>
<name>K1QFL7_MAGGI</name>
<gene>
    <name evidence="1" type="ORF">CGI_10005955</name>
</gene>
<reference evidence="1" key="1">
    <citation type="journal article" date="2012" name="Nature">
        <title>The oyster genome reveals stress adaptation and complexity of shell formation.</title>
        <authorList>
            <person name="Zhang G."/>
            <person name="Fang X."/>
            <person name="Guo X."/>
            <person name="Li L."/>
            <person name="Luo R."/>
            <person name="Xu F."/>
            <person name="Yang P."/>
            <person name="Zhang L."/>
            <person name="Wang X."/>
            <person name="Qi H."/>
            <person name="Xiong Z."/>
            <person name="Que H."/>
            <person name="Xie Y."/>
            <person name="Holland P.W."/>
            <person name="Paps J."/>
            <person name="Zhu Y."/>
            <person name="Wu F."/>
            <person name="Chen Y."/>
            <person name="Wang J."/>
            <person name="Peng C."/>
            <person name="Meng J."/>
            <person name="Yang L."/>
            <person name="Liu J."/>
            <person name="Wen B."/>
            <person name="Zhang N."/>
            <person name="Huang Z."/>
            <person name="Zhu Q."/>
            <person name="Feng Y."/>
            <person name="Mount A."/>
            <person name="Hedgecock D."/>
            <person name="Xu Z."/>
            <person name="Liu Y."/>
            <person name="Domazet-Loso T."/>
            <person name="Du Y."/>
            <person name="Sun X."/>
            <person name="Zhang S."/>
            <person name="Liu B."/>
            <person name="Cheng P."/>
            <person name="Jiang X."/>
            <person name="Li J."/>
            <person name="Fan D."/>
            <person name="Wang W."/>
            <person name="Fu W."/>
            <person name="Wang T."/>
            <person name="Wang B."/>
            <person name="Zhang J."/>
            <person name="Peng Z."/>
            <person name="Li Y."/>
            <person name="Li N."/>
            <person name="Wang J."/>
            <person name="Chen M."/>
            <person name="He Y."/>
            <person name="Tan F."/>
            <person name="Song X."/>
            <person name="Zheng Q."/>
            <person name="Huang R."/>
            <person name="Yang H."/>
            <person name="Du X."/>
            <person name="Chen L."/>
            <person name="Yang M."/>
            <person name="Gaffney P.M."/>
            <person name="Wang S."/>
            <person name="Luo L."/>
            <person name="She Z."/>
            <person name="Ming Y."/>
            <person name="Huang W."/>
            <person name="Zhang S."/>
            <person name="Huang B."/>
            <person name="Zhang Y."/>
            <person name="Qu T."/>
            <person name="Ni P."/>
            <person name="Miao G."/>
            <person name="Wang J."/>
            <person name="Wang Q."/>
            <person name="Steinberg C.E."/>
            <person name="Wang H."/>
            <person name="Li N."/>
            <person name="Qian L."/>
            <person name="Zhang G."/>
            <person name="Li Y."/>
            <person name="Yang H."/>
            <person name="Liu X."/>
            <person name="Wang J."/>
            <person name="Yin Y."/>
            <person name="Wang J."/>
        </authorList>
    </citation>
    <scope>NUCLEOTIDE SEQUENCE [LARGE SCALE GENOMIC DNA]</scope>
    <source>
        <strain evidence="1">05x7-T-G4-1.051#20</strain>
    </source>
</reference>
<dbReference type="InParanoid" id="K1QFL7"/>
<dbReference type="InterPro" id="IPR008979">
    <property type="entry name" value="Galactose-bd-like_sf"/>
</dbReference>
<organism evidence="1">
    <name type="scientific">Magallana gigas</name>
    <name type="common">Pacific oyster</name>
    <name type="synonym">Crassostrea gigas</name>
    <dbReference type="NCBI Taxonomy" id="29159"/>
    <lineage>
        <taxon>Eukaryota</taxon>
        <taxon>Metazoa</taxon>
        <taxon>Spiralia</taxon>
        <taxon>Lophotrochozoa</taxon>
        <taxon>Mollusca</taxon>
        <taxon>Bivalvia</taxon>
        <taxon>Autobranchia</taxon>
        <taxon>Pteriomorphia</taxon>
        <taxon>Ostreida</taxon>
        <taxon>Ostreoidea</taxon>
        <taxon>Ostreidae</taxon>
        <taxon>Magallana</taxon>
    </lineage>
</organism>
<dbReference type="Gene3D" id="2.60.120.260">
    <property type="entry name" value="Galactose-binding domain-like"/>
    <property type="match status" value="1"/>
</dbReference>
<dbReference type="EMBL" id="JH817886">
    <property type="protein sequence ID" value="EKC27625.1"/>
    <property type="molecule type" value="Genomic_DNA"/>
</dbReference>